<evidence type="ECO:0000256" key="1">
    <source>
        <dbReference type="SAM" id="Phobius"/>
    </source>
</evidence>
<dbReference type="InterPro" id="IPR002656">
    <property type="entry name" value="Acyl_transf_3_dom"/>
</dbReference>
<feature type="transmembrane region" description="Helical" evidence="1">
    <location>
        <begin position="309"/>
        <end position="333"/>
    </location>
</feature>
<keyword evidence="1" id="KW-0812">Transmembrane</keyword>
<feature type="transmembrane region" description="Helical" evidence="1">
    <location>
        <begin position="7"/>
        <end position="26"/>
    </location>
</feature>
<dbReference type="GO" id="GO:0016747">
    <property type="term" value="F:acyltransferase activity, transferring groups other than amino-acyl groups"/>
    <property type="evidence" value="ECO:0007669"/>
    <property type="project" value="InterPro"/>
</dbReference>
<dbReference type="PANTHER" id="PTHR37312">
    <property type="entry name" value="MEMBRANE-BOUND ACYLTRANSFERASE YKRP-RELATED"/>
    <property type="match status" value="1"/>
</dbReference>
<gene>
    <name evidence="3" type="ORF">IV64_GL001014</name>
</gene>
<feature type="domain" description="Acyltransferase 3" evidence="2">
    <location>
        <begin position="6"/>
        <end position="321"/>
    </location>
</feature>
<keyword evidence="4" id="KW-1185">Reference proteome</keyword>
<feature type="transmembrane region" description="Helical" evidence="1">
    <location>
        <begin position="242"/>
        <end position="263"/>
    </location>
</feature>
<evidence type="ECO:0000259" key="2">
    <source>
        <dbReference type="Pfam" id="PF01757"/>
    </source>
</evidence>
<keyword evidence="1" id="KW-0472">Membrane</keyword>
<keyword evidence="1" id="KW-1133">Transmembrane helix</keyword>
<evidence type="ECO:0000313" key="4">
    <source>
        <dbReference type="Proteomes" id="UP000051783"/>
    </source>
</evidence>
<dbReference type="EMBL" id="JQCL01000011">
    <property type="protein sequence ID" value="KRO14614.1"/>
    <property type="molecule type" value="Genomic_DNA"/>
</dbReference>
<feature type="transmembrane region" description="Helical" evidence="1">
    <location>
        <begin position="160"/>
        <end position="178"/>
    </location>
</feature>
<accession>A0A0R2MLK5</accession>
<comment type="caution">
    <text evidence="3">The sequence shown here is derived from an EMBL/GenBank/DDBJ whole genome shotgun (WGS) entry which is preliminary data.</text>
</comment>
<keyword evidence="3" id="KW-0808">Transferase</keyword>
<organism evidence="3 4">
    <name type="scientific">Lactiplantibacillus xiangfangensis</name>
    <dbReference type="NCBI Taxonomy" id="942150"/>
    <lineage>
        <taxon>Bacteria</taxon>
        <taxon>Bacillati</taxon>
        <taxon>Bacillota</taxon>
        <taxon>Bacilli</taxon>
        <taxon>Lactobacillales</taxon>
        <taxon>Lactobacillaceae</taxon>
        <taxon>Lactiplantibacillus</taxon>
    </lineage>
</organism>
<dbReference type="Pfam" id="PF01757">
    <property type="entry name" value="Acyl_transf_3"/>
    <property type="match status" value="1"/>
</dbReference>
<dbReference type="PANTHER" id="PTHR37312:SF1">
    <property type="entry name" value="MEMBRANE-BOUND ACYLTRANSFERASE YKRP-RELATED"/>
    <property type="match status" value="1"/>
</dbReference>
<feature type="transmembrane region" description="Helical" evidence="1">
    <location>
        <begin position="214"/>
        <end position="236"/>
    </location>
</feature>
<dbReference type="RefSeq" id="WP_057705319.1">
    <property type="nucleotide sequence ID" value="NZ_JQCL01000011.1"/>
</dbReference>
<name>A0A0R2MLK5_9LACO</name>
<feature type="transmembrane region" description="Helical" evidence="1">
    <location>
        <begin position="126"/>
        <end position="148"/>
    </location>
</feature>
<dbReference type="PATRIC" id="fig|942150.3.peg.1044"/>
<dbReference type="InterPro" id="IPR052734">
    <property type="entry name" value="Nod_factor_acetyltransferase"/>
</dbReference>
<feature type="transmembrane region" description="Helical" evidence="1">
    <location>
        <begin position="66"/>
        <end position="88"/>
    </location>
</feature>
<proteinExistence type="predicted"/>
<feature type="transmembrane region" description="Helical" evidence="1">
    <location>
        <begin position="283"/>
        <end position="303"/>
    </location>
</feature>
<dbReference type="STRING" id="942150.IV64_GL001014"/>
<feature type="transmembrane region" description="Helical" evidence="1">
    <location>
        <begin position="32"/>
        <end position="54"/>
    </location>
</feature>
<protein>
    <submittedName>
        <fullName evidence="3">O-acetyltransferase</fullName>
    </submittedName>
</protein>
<dbReference type="OrthoDB" id="6623990at2"/>
<evidence type="ECO:0000313" key="3">
    <source>
        <dbReference type="EMBL" id="KRO14614.1"/>
    </source>
</evidence>
<feature type="transmembrane region" description="Helical" evidence="1">
    <location>
        <begin position="184"/>
        <end position="202"/>
    </location>
</feature>
<sequence length="352" mass="39471">MAKRIQWIDFTRGIAILAVIIGHTLGPYTGQFFGSFIFAFHMPIFFILSGYLYHQRPIGKEFKHSAVNLLVPYATTATVILVINYLALKLPHNAVINPYFTSTKQGILAVIYGAGSEVFNPWGWRVAPIGAIWFLLSMFIALQFFNGLLVMTQRFKSAKAIQIGIILGLAVMGGVLGRLAYLPWAFNAALLSQVFLYAGYLIRQTNFLERVENAWYLVFIFAWLVSAFQGYFALTVPVSPNLVISVLGGIGASLAIIKGCIWLDRFQGRPSLNLLARYGRLSLIVLCFHLIDLDVIGIAGWLFNQTSPILGNWLATAITILYRIGFVTFWMVVIPKIPIVRVGFFPRKYFLK</sequence>
<dbReference type="AlphaFoldDB" id="A0A0R2MLK5"/>
<dbReference type="Proteomes" id="UP000051783">
    <property type="component" value="Unassembled WGS sequence"/>
</dbReference>
<reference evidence="3 4" key="1">
    <citation type="journal article" date="2015" name="Genome Announc.">
        <title>Expanding the biotechnology potential of lactobacilli through comparative genomics of 213 strains and associated genera.</title>
        <authorList>
            <person name="Sun Z."/>
            <person name="Harris H.M."/>
            <person name="McCann A."/>
            <person name="Guo C."/>
            <person name="Argimon S."/>
            <person name="Zhang W."/>
            <person name="Yang X."/>
            <person name="Jeffery I.B."/>
            <person name="Cooney J.C."/>
            <person name="Kagawa T.F."/>
            <person name="Liu W."/>
            <person name="Song Y."/>
            <person name="Salvetti E."/>
            <person name="Wrobel A."/>
            <person name="Rasinkangas P."/>
            <person name="Parkhill J."/>
            <person name="Rea M.C."/>
            <person name="O'Sullivan O."/>
            <person name="Ritari J."/>
            <person name="Douillard F.P."/>
            <person name="Paul Ross R."/>
            <person name="Yang R."/>
            <person name="Briner A.E."/>
            <person name="Felis G.E."/>
            <person name="de Vos W.M."/>
            <person name="Barrangou R."/>
            <person name="Klaenhammer T.R."/>
            <person name="Caufield P.W."/>
            <person name="Cui Y."/>
            <person name="Zhang H."/>
            <person name="O'Toole P.W."/>
        </authorList>
    </citation>
    <scope>NUCLEOTIDE SEQUENCE [LARGE SCALE GENOMIC DNA]</scope>
    <source>
        <strain evidence="3 4">LMG 26013</strain>
    </source>
</reference>